<evidence type="ECO:0008006" key="3">
    <source>
        <dbReference type="Google" id="ProtNLM"/>
    </source>
</evidence>
<organism evidence="1 2">
    <name type="scientific">Fulvivirga imtechensis AK7</name>
    <dbReference type="NCBI Taxonomy" id="1237149"/>
    <lineage>
        <taxon>Bacteria</taxon>
        <taxon>Pseudomonadati</taxon>
        <taxon>Bacteroidota</taxon>
        <taxon>Cytophagia</taxon>
        <taxon>Cytophagales</taxon>
        <taxon>Fulvivirgaceae</taxon>
        <taxon>Fulvivirga</taxon>
    </lineage>
</organism>
<dbReference type="AlphaFoldDB" id="L8JXS0"/>
<reference evidence="1 2" key="1">
    <citation type="submission" date="2012-12" db="EMBL/GenBank/DDBJ databases">
        <title>Genome assembly of Fulvivirga imtechensis AK7.</title>
        <authorList>
            <person name="Nupur N."/>
            <person name="Khatri I."/>
            <person name="Kumar R."/>
            <person name="Subramanian S."/>
            <person name="Pinnaka A."/>
        </authorList>
    </citation>
    <scope>NUCLEOTIDE SEQUENCE [LARGE SCALE GENOMIC DNA]</scope>
    <source>
        <strain evidence="1 2">AK7</strain>
    </source>
</reference>
<evidence type="ECO:0000313" key="1">
    <source>
        <dbReference type="EMBL" id="ELR73846.1"/>
    </source>
</evidence>
<protein>
    <recommendedName>
        <fullName evidence="3">Outer membrane protein beta-barrel domain-containing protein</fullName>
    </recommendedName>
</protein>
<dbReference type="Proteomes" id="UP000011135">
    <property type="component" value="Unassembled WGS sequence"/>
</dbReference>
<name>L8JXS0_9BACT</name>
<proteinExistence type="predicted"/>
<comment type="caution">
    <text evidence="1">The sequence shown here is derived from an EMBL/GenBank/DDBJ whole genome shotgun (WGS) entry which is preliminary data.</text>
</comment>
<accession>L8JXS0</accession>
<gene>
    <name evidence="1" type="ORF">C900_00010</name>
</gene>
<dbReference type="EMBL" id="AMZN01000001">
    <property type="protein sequence ID" value="ELR73846.1"/>
    <property type="molecule type" value="Genomic_DNA"/>
</dbReference>
<dbReference type="STRING" id="1237149.C900_00010"/>
<evidence type="ECO:0000313" key="2">
    <source>
        <dbReference type="Proteomes" id="UP000011135"/>
    </source>
</evidence>
<keyword evidence="2" id="KW-1185">Reference proteome</keyword>
<sequence>MGTVKVKYDDGNIRYKDTNSELGLNLGIGTNLNLGGSIKPFAEFKFTISDFDQAVLFFGVKYDLK</sequence>